<reference evidence="2" key="1">
    <citation type="journal article" date="2019" name="Int. J. Syst. Evol. Microbiol.">
        <title>The Global Catalogue of Microorganisms (GCM) 10K type strain sequencing project: providing services to taxonomists for standard genome sequencing and annotation.</title>
        <authorList>
            <consortium name="The Broad Institute Genomics Platform"/>
            <consortium name="The Broad Institute Genome Sequencing Center for Infectious Disease"/>
            <person name="Wu L."/>
            <person name="Ma J."/>
        </authorList>
    </citation>
    <scope>NUCLEOTIDE SEQUENCE [LARGE SCALE GENOMIC DNA]</scope>
    <source>
        <strain evidence="2">JCM 18200</strain>
    </source>
</reference>
<keyword evidence="2" id="KW-1185">Reference proteome</keyword>
<comment type="caution">
    <text evidence="1">The sequence shown here is derived from an EMBL/GenBank/DDBJ whole genome shotgun (WGS) entry which is preliminary data.</text>
</comment>
<dbReference type="InterPro" id="IPR023214">
    <property type="entry name" value="HAD_sf"/>
</dbReference>
<dbReference type="InterPro" id="IPR036412">
    <property type="entry name" value="HAD-like_sf"/>
</dbReference>
<gene>
    <name evidence="1" type="ORF">GCM10023231_15380</name>
</gene>
<dbReference type="Gene3D" id="3.40.50.1000">
    <property type="entry name" value="HAD superfamily/HAD-like"/>
    <property type="match status" value="1"/>
</dbReference>
<organism evidence="1 2">
    <name type="scientific">Olivibacter ginsenosidimutans</name>
    <dbReference type="NCBI Taxonomy" id="1176537"/>
    <lineage>
        <taxon>Bacteria</taxon>
        <taxon>Pseudomonadati</taxon>
        <taxon>Bacteroidota</taxon>
        <taxon>Sphingobacteriia</taxon>
        <taxon>Sphingobacteriales</taxon>
        <taxon>Sphingobacteriaceae</taxon>
        <taxon>Olivibacter</taxon>
    </lineage>
</organism>
<evidence type="ECO:0000313" key="2">
    <source>
        <dbReference type="Proteomes" id="UP001501411"/>
    </source>
</evidence>
<accession>A0ABP9AYK9</accession>
<dbReference type="RefSeq" id="WP_345231170.1">
    <property type="nucleotide sequence ID" value="NZ_BAABIQ010000008.1"/>
</dbReference>
<dbReference type="Gene3D" id="1.10.150.520">
    <property type="match status" value="1"/>
</dbReference>
<protein>
    <recommendedName>
        <fullName evidence="3">HAD family hydrolase</fullName>
    </recommendedName>
</protein>
<name>A0ABP9AYK9_9SPHI</name>
<sequence length="214" mass="24703">MEILTYKELDSHKKAFIFELDDVLYPERDYLLQVYYLFAHLLEYTETVPPAEDLVAFFQKAYTYHGAAGIFDRAADAFGIDANYRAQFNRLHVQAKLPLPLLLFGEVENLLKAIVSAGKRVFILTKGNPLMQLNKLKQLAWGELAKAIKTYFYDELVIQGYQQPLIPILQENHLELADVLLFGKEDTIKDTDLEHQVDYLPIQKFLNSKHNHIG</sequence>
<dbReference type="Proteomes" id="UP001501411">
    <property type="component" value="Unassembled WGS sequence"/>
</dbReference>
<evidence type="ECO:0000313" key="1">
    <source>
        <dbReference type="EMBL" id="GAA4788125.1"/>
    </source>
</evidence>
<proteinExistence type="predicted"/>
<dbReference type="SUPFAM" id="SSF56784">
    <property type="entry name" value="HAD-like"/>
    <property type="match status" value="1"/>
</dbReference>
<dbReference type="EMBL" id="BAABIQ010000008">
    <property type="protein sequence ID" value="GAA4788125.1"/>
    <property type="molecule type" value="Genomic_DNA"/>
</dbReference>
<evidence type="ECO:0008006" key="3">
    <source>
        <dbReference type="Google" id="ProtNLM"/>
    </source>
</evidence>